<organism evidence="1">
    <name type="scientific">Arundo donax</name>
    <name type="common">Giant reed</name>
    <name type="synonym">Donax arundinaceus</name>
    <dbReference type="NCBI Taxonomy" id="35708"/>
    <lineage>
        <taxon>Eukaryota</taxon>
        <taxon>Viridiplantae</taxon>
        <taxon>Streptophyta</taxon>
        <taxon>Embryophyta</taxon>
        <taxon>Tracheophyta</taxon>
        <taxon>Spermatophyta</taxon>
        <taxon>Magnoliopsida</taxon>
        <taxon>Liliopsida</taxon>
        <taxon>Poales</taxon>
        <taxon>Poaceae</taxon>
        <taxon>PACMAD clade</taxon>
        <taxon>Arundinoideae</taxon>
        <taxon>Arundineae</taxon>
        <taxon>Arundo</taxon>
    </lineage>
</organism>
<dbReference type="EMBL" id="GBRH01277631">
    <property type="protein sequence ID" value="JAD20264.1"/>
    <property type="molecule type" value="Transcribed_RNA"/>
</dbReference>
<proteinExistence type="predicted"/>
<protein>
    <submittedName>
        <fullName evidence="1">Uncharacterized protein</fullName>
    </submittedName>
</protein>
<reference evidence="1" key="1">
    <citation type="submission" date="2014-09" db="EMBL/GenBank/DDBJ databases">
        <authorList>
            <person name="Magalhaes I.L.F."/>
            <person name="Oliveira U."/>
            <person name="Santos F.R."/>
            <person name="Vidigal T.H.D.A."/>
            <person name="Brescovit A.D."/>
            <person name="Santos A.J."/>
        </authorList>
    </citation>
    <scope>NUCLEOTIDE SEQUENCE</scope>
    <source>
        <tissue evidence="1">Shoot tissue taken approximately 20 cm above the soil surface</tissue>
    </source>
</reference>
<sequence>MFEAFNIAVISTKMK</sequence>
<reference evidence="1" key="2">
    <citation type="journal article" date="2015" name="Data Brief">
        <title>Shoot transcriptome of the giant reed, Arundo donax.</title>
        <authorList>
            <person name="Barrero R.A."/>
            <person name="Guerrero F.D."/>
            <person name="Moolhuijzen P."/>
            <person name="Goolsby J.A."/>
            <person name="Tidwell J."/>
            <person name="Bellgard S.E."/>
            <person name="Bellgard M.I."/>
        </authorList>
    </citation>
    <scope>NUCLEOTIDE SEQUENCE</scope>
    <source>
        <tissue evidence="1">Shoot tissue taken approximately 20 cm above the soil surface</tissue>
    </source>
</reference>
<evidence type="ECO:0000313" key="1">
    <source>
        <dbReference type="EMBL" id="JAD20264.1"/>
    </source>
</evidence>
<accession>A0A0A8Y399</accession>
<name>A0A0A8Y399_ARUDO</name>